<dbReference type="AlphaFoldDB" id="A0AAD3NMA4"/>
<evidence type="ECO:0000256" key="1">
    <source>
        <dbReference type="SAM" id="MobiDB-lite"/>
    </source>
</evidence>
<accession>A0AAD3NMA4</accession>
<sequence length="66" mass="7491">MEGCLNEGKLAEEKIRSMAMELETEVAELRKNLQQAVNQKLKAEREKKRCTGPDGRTPVGARRYTV</sequence>
<name>A0AAD3NMA4_LATJO</name>
<evidence type="ECO:0000313" key="2">
    <source>
        <dbReference type="EMBL" id="GLD75568.1"/>
    </source>
</evidence>
<gene>
    <name evidence="2" type="ORF">AKAME5_002690200</name>
</gene>
<keyword evidence="3" id="KW-1185">Reference proteome</keyword>
<feature type="region of interest" description="Disordered" evidence="1">
    <location>
        <begin position="44"/>
        <end position="66"/>
    </location>
</feature>
<dbReference type="Proteomes" id="UP001279410">
    <property type="component" value="Unassembled WGS sequence"/>
</dbReference>
<organism evidence="2 3">
    <name type="scientific">Lates japonicus</name>
    <name type="common">Japanese lates</name>
    <dbReference type="NCBI Taxonomy" id="270547"/>
    <lineage>
        <taxon>Eukaryota</taxon>
        <taxon>Metazoa</taxon>
        <taxon>Chordata</taxon>
        <taxon>Craniata</taxon>
        <taxon>Vertebrata</taxon>
        <taxon>Euteleostomi</taxon>
        <taxon>Actinopterygii</taxon>
        <taxon>Neopterygii</taxon>
        <taxon>Teleostei</taxon>
        <taxon>Neoteleostei</taxon>
        <taxon>Acanthomorphata</taxon>
        <taxon>Carangaria</taxon>
        <taxon>Carangaria incertae sedis</taxon>
        <taxon>Centropomidae</taxon>
        <taxon>Lates</taxon>
    </lineage>
</organism>
<reference evidence="2" key="1">
    <citation type="submission" date="2022-08" db="EMBL/GenBank/DDBJ databases">
        <title>Genome sequencing of akame (Lates japonicus).</title>
        <authorList>
            <person name="Hashiguchi Y."/>
            <person name="Takahashi H."/>
        </authorList>
    </citation>
    <scope>NUCLEOTIDE SEQUENCE</scope>
    <source>
        <strain evidence="2">Kochi</strain>
    </source>
</reference>
<proteinExistence type="predicted"/>
<protein>
    <submittedName>
        <fullName evidence="2">Myosin-9-like isoform X1</fullName>
    </submittedName>
</protein>
<comment type="caution">
    <text evidence="2">The sequence shown here is derived from an EMBL/GenBank/DDBJ whole genome shotgun (WGS) entry which is preliminary data.</text>
</comment>
<evidence type="ECO:0000313" key="3">
    <source>
        <dbReference type="Proteomes" id="UP001279410"/>
    </source>
</evidence>
<dbReference type="EMBL" id="BRZM01003096">
    <property type="protein sequence ID" value="GLD75568.1"/>
    <property type="molecule type" value="Genomic_DNA"/>
</dbReference>